<reference evidence="3" key="1">
    <citation type="submission" date="2021-01" db="EMBL/GenBank/DDBJ databases">
        <authorList>
            <person name="Corre E."/>
            <person name="Pelletier E."/>
            <person name="Niang G."/>
            <person name="Scheremetjew M."/>
            <person name="Finn R."/>
            <person name="Kale V."/>
            <person name="Holt S."/>
            <person name="Cochrane G."/>
            <person name="Meng A."/>
            <person name="Brown T."/>
            <person name="Cohen L."/>
        </authorList>
    </citation>
    <scope>NUCLEOTIDE SEQUENCE</scope>
    <source>
        <strain evidence="3">GSO104</strain>
    </source>
</reference>
<organism evidence="3">
    <name type="scientific">Ditylum brightwellii</name>
    <dbReference type="NCBI Taxonomy" id="49249"/>
    <lineage>
        <taxon>Eukaryota</taxon>
        <taxon>Sar</taxon>
        <taxon>Stramenopiles</taxon>
        <taxon>Ochrophyta</taxon>
        <taxon>Bacillariophyta</taxon>
        <taxon>Mediophyceae</taxon>
        <taxon>Lithodesmiophycidae</taxon>
        <taxon>Lithodesmiales</taxon>
        <taxon>Lithodesmiaceae</taxon>
        <taxon>Ditylum</taxon>
    </lineage>
</organism>
<dbReference type="AlphaFoldDB" id="A0A6V2LFZ4"/>
<sequence>MNHTLDTNQQWKMHQDVAHASNGTASQEEKAKQETYEKAVGDSSHGETINHADDDAIEDGNDNDASEESDSLHDAMEQDKNNAIMSVVTTTKRKKKEINKTAPSDIQTSANTKNDFRKDGDTTKIEGKDGITRVNNTVEKGKTAEKGMRGENTQIRNENKKGTE</sequence>
<feature type="compositionally biased region" description="Polar residues" evidence="1">
    <location>
        <begin position="81"/>
        <end position="90"/>
    </location>
</feature>
<evidence type="ECO:0000256" key="1">
    <source>
        <dbReference type="SAM" id="MobiDB-lite"/>
    </source>
</evidence>
<dbReference type="EMBL" id="HBNS01042399">
    <property type="protein sequence ID" value="CAE4641430.1"/>
    <property type="molecule type" value="Transcribed_RNA"/>
</dbReference>
<evidence type="ECO:0000313" key="4">
    <source>
        <dbReference type="EMBL" id="CAE4641430.1"/>
    </source>
</evidence>
<feature type="compositionally biased region" description="Polar residues" evidence="1">
    <location>
        <begin position="1"/>
        <end position="12"/>
    </location>
</feature>
<feature type="region of interest" description="Disordered" evidence="1">
    <location>
        <begin position="1"/>
        <end position="164"/>
    </location>
</feature>
<evidence type="ECO:0000313" key="5">
    <source>
        <dbReference type="EMBL" id="CAE4641433.1"/>
    </source>
</evidence>
<feature type="compositionally biased region" description="Acidic residues" evidence="1">
    <location>
        <begin position="55"/>
        <end position="69"/>
    </location>
</feature>
<feature type="compositionally biased region" description="Basic and acidic residues" evidence="1">
    <location>
        <begin position="70"/>
        <end position="80"/>
    </location>
</feature>
<proteinExistence type="predicted"/>
<name>A0A6V2LFZ4_9STRA</name>
<feature type="compositionally biased region" description="Polar residues" evidence="1">
    <location>
        <begin position="101"/>
        <end position="113"/>
    </location>
</feature>
<dbReference type="EMBL" id="HBNS01042397">
    <property type="protein sequence ID" value="CAE4641427.1"/>
    <property type="molecule type" value="Transcribed_RNA"/>
</dbReference>
<gene>
    <name evidence="2" type="ORF">DBRI00130_LOCUS32953</name>
    <name evidence="3" type="ORF">DBRI00130_LOCUS32956</name>
    <name evidence="4" type="ORF">DBRI00130_LOCUS32958</name>
    <name evidence="5" type="ORF">DBRI00130_LOCUS32960</name>
</gene>
<feature type="compositionally biased region" description="Basic and acidic residues" evidence="1">
    <location>
        <begin position="139"/>
        <end position="149"/>
    </location>
</feature>
<feature type="compositionally biased region" description="Basic and acidic residues" evidence="1">
    <location>
        <begin position="114"/>
        <end position="131"/>
    </location>
</feature>
<evidence type="ECO:0000313" key="2">
    <source>
        <dbReference type="EMBL" id="CAE4641422.1"/>
    </source>
</evidence>
<evidence type="ECO:0000313" key="3">
    <source>
        <dbReference type="EMBL" id="CAE4641427.1"/>
    </source>
</evidence>
<feature type="compositionally biased region" description="Basic and acidic residues" evidence="1">
    <location>
        <begin position="27"/>
        <end position="54"/>
    </location>
</feature>
<protein>
    <submittedName>
        <fullName evidence="3">Uncharacterized protein</fullName>
    </submittedName>
</protein>
<dbReference type="EMBL" id="HBNS01042401">
    <property type="protein sequence ID" value="CAE4641433.1"/>
    <property type="molecule type" value="Transcribed_RNA"/>
</dbReference>
<dbReference type="EMBL" id="HBNS01042394">
    <property type="protein sequence ID" value="CAE4641422.1"/>
    <property type="molecule type" value="Transcribed_RNA"/>
</dbReference>
<accession>A0A6V2LFZ4</accession>